<dbReference type="EMBL" id="JAOTPL010000004">
    <property type="protein sequence ID" value="MCU7693722.1"/>
    <property type="molecule type" value="Genomic_DNA"/>
</dbReference>
<keyword evidence="1" id="KW-0732">Signal</keyword>
<gene>
    <name evidence="2" type="ORF">OD355_04230</name>
</gene>
<reference evidence="2" key="1">
    <citation type="submission" date="2022-10" db="EMBL/GenBank/DDBJ databases">
        <authorList>
            <person name="Kim H.S."/>
            <person name="Kim J.-S."/>
            <person name="Suh M.K."/>
            <person name="Eom M.K."/>
            <person name="Lee J.-S."/>
        </authorList>
    </citation>
    <scope>NUCLEOTIDE SEQUENCE</scope>
    <source>
        <strain evidence="2">LIP-5</strain>
    </source>
</reference>
<accession>A0AAE3IQ25</accession>
<comment type="caution">
    <text evidence="2">The sequence shown here is derived from an EMBL/GenBank/DDBJ whole genome shotgun (WGS) entry which is preliminary data.</text>
</comment>
<feature type="signal peptide" evidence="1">
    <location>
        <begin position="1"/>
        <end position="21"/>
    </location>
</feature>
<dbReference type="RefSeq" id="WP_263037209.1">
    <property type="nucleotide sequence ID" value="NZ_JAOTPL010000004.1"/>
</dbReference>
<dbReference type="Proteomes" id="UP001209317">
    <property type="component" value="Unassembled WGS sequence"/>
</dbReference>
<evidence type="ECO:0000313" key="2">
    <source>
        <dbReference type="EMBL" id="MCU7693722.1"/>
    </source>
</evidence>
<proteinExistence type="predicted"/>
<name>A0AAE3IQ25_9BACT</name>
<evidence type="ECO:0000313" key="3">
    <source>
        <dbReference type="Proteomes" id="UP001209317"/>
    </source>
</evidence>
<dbReference type="AlphaFoldDB" id="A0AAE3IQ25"/>
<protein>
    <submittedName>
        <fullName evidence="2">Uncharacterized protein</fullName>
    </submittedName>
</protein>
<evidence type="ECO:0000256" key="1">
    <source>
        <dbReference type="SAM" id="SignalP"/>
    </source>
</evidence>
<feature type="chain" id="PRO_5041940052" evidence="1">
    <location>
        <begin position="22"/>
        <end position="182"/>
    </location>
</feature>
<sequence>MKKILILAAVSVFGFISVAQAQTANATLNVVLEPLLSIAVQNGNGGSATDVKLVYDSRQKYNDGVTENIVDHLKVSSAHAYQVKVKALGDLQNVSSSDVIALGATEGISLKATAGTGTTRLTSAGNVSLSTSEQTLISGPAVFDGLINVAYRGKGRNAYLTKFKQDGGTTYTTTLTYTITVN</sequence>
<organism evidence="2 3">
    <name type="scientific">Haoranjiania flava</name>
    <dbReference type="NCBI Taxonomy" id="1856322"/>
    <lineage>
        <taxon>Bacteria</taxon>
        <taxon>Pseudomonadati</taxon>
        <taxon>Bacteroidota</taxon>
        <taxon>Chitinophagia</taxon>
        <taxon>Chitinophagales</taxon>
        <taxon>Chitinophagaceae</taxon>
        <taxon>Haoranjiania</taxon>
    </lineage>
</organism>
<keyword evidence="3" id="KW-1185">Reference proteome</keyword>